<sequence>TRERERVTATLPHFTDMLSQRRTGIECRQHNKLSNTYTQTHTPPLEERNLIPLTHLMLGFPCLIHWSMLLTTFLAAGRYAPLCTSSKTQRKNGKGKRRNGCGVGKSSKSVSLKGGWSCECGLEVCVWV</sequence>
<dbReference type="EMBL" id="CAJHJT010000056">
    <property type="protein sequence ID" value="CAD7012879.1"/>
    <property type="molecule type" value="Genomic_DNA"/>
</dbReference>
<feature type="non-terminal residue" evidence="2">
    <location>
        <position position="1"/>
    </location>
</feature>
<name>A0A811VF80_CERCA</name>
<evidence type="ECO:0000256" key="1">
    <source>
        <dbReference type="SAM" id="MobiDB-lite"/>
    </source>
</evidence>
<accession>A0A811VF80</accession>
<protein>
    <submittedName>
        <fullName evidence="2">(Mediterranean fruit fly) hypothetical protein</fullName>
    </submittedName>
</protein>
<keyword evidence="3" id="KW-1185">Reference proteome</keyword>
<comment type="caution">
    <text evidence="2">The sequence shown here is derived from an EMBL/GenBank/DDBJ whole genome shotgun (WGS) entry which is preliminary data.</text>
</comment>
<reference evidence="2" key="1">
    <citation type="submission" date="2020-11" db="EMBL/GenBank/DDBJ databases">
        <authorList>
            <person name="Whitehead M."/>
        </authorList>
    </citation>
    <scope>NUCLEOTIDE SEQUENCE</scope>
    <source>
        <strain evidence="2">EGII</strain>
    </source>
</reference>
<dbReference type="Proteomes" id="UP000606786">
    <property type="component" value="Unassembled WGS sequence"/>
</dbReference>
<organism evidence="2 3">
    <name type="scientific">Ceratitis capitata</name>
    <name type="common">Mediterranean fruit fly</name>
    <name type="synonym">Tephritis capitata</name>
    <dbReference type="NCBI Taxonomy" id="7213"/>
    <lineage>
        <taxon>Eukaryota</taxon>
        <taxon>Metazoa</taxon>
        <taxon>Ecdysozoa</taxon>
        <taxon>Arthropoda</taxon>
        <taxon>Hexapoda</taxon>
        <taxon>Insecta</taxon>
        <taxon>Pterygota</taxon>
        <taxon>Neoptera</taxon>
        <taxon>Endopterygota</taxon>
        <taxon>Diptera</taxon>
        <taxon>Brachycera</taxon>
        <taxon>Muscomorpha</taxon>
        <taxon>Tephritoidea</taxon>
        <taxon>Tephritidae</taxon>
        <taxon>Ceratitis</taxon>
        <taxon>Ceratitis</taxon>
    </lineage>
</organism>
<gene>
    <name evidence="2" type="ORF">CCAP1982_LOCUS20978</name>
</gene>
<proteinExistence type="predicted"/>
<dbReference type="AlphaFoldDB" id="A0A811VF80"/>
<feature type="region of interest" description="Disordered" evidence="1">
    <location>
        <begin position="86"/>
        <end position="109"/>
    </location>
</feature>
<feature type="compositionally biased region" description="Basic residues" evidence="1">
    <location>
        <begin position="88"/>
        <end position="99"/>
    </location>
</feature>
<evidence type="ECO:0000313" key="2">
    <source>
        <dbReference type="EMBL" id="CAD7012879.1"/>
    </source>
</evidence>
<evidence type="ECO:0000313" key="3">
    <source>
        <dbReference type="Proteomes" id="UP000606786"/>
    </source>
</evidence>